<evidence type="ECO:0000313" key="5">
    <source>
        <dbReference type="Proteomes" id="UP000000270"/>
    </source>
</evidence>
<dbReference type="KEGG" id="azc:AZC_1348"/>
<feature type="domain" description="Cupin type-1" evidence="3">
    <location>
        <begin position="291"/>
        <end position="431"/>
    </location>
</feature>
<feature type="binding site" evidence="2">
    <location>
        <position position="203"/>
    </location>
    <ligand>
        <name>Mn(2+)</name>
        <dbReference type="ChEBI" id="CHEBI:29035"/>
        <label>1</label>
    </ligand>
</feature>
<dbReference type="CDD" id="cd20305">
    <property type="entry name" value="cupin_OxDC_C"/>
    <property type="match status" value="1"/>
</dbReference>
<feature type="binding site" evidence="2">
    <location>
        <position position="342"/>
    </location>
    <ligand>
        <name>Mn(2+)</name>
        <dbReference type="ChEBI" id="CHEBI:29035"/>
        <label>2</label>
    </ligand>
</feature>
<name>A8I194_AZOC5</name>
<dbReference type="GO" id="GO:0033609">
    <property type="term" value="P:oxalate metabolic process"/>
    <property type="evidence" value="ECO:0007669"/>
    <property type="project" value="InterPro"/>
</dbReference>
<dbReference type="SUPFAM" id="SSF51182">
    <property type="entry name" value="RmlC-like cupins"/>
    <property type="match status" value="1"/>
</dbReference>
<dbReference type="PANTHER" id="PTHR35848:SF9">
    <property type="entry name" value="SLL1358 PROTEIN"/>
    <property type="match status" value="1"/>
</dbReference>
<feature type="binding site" evidence="2">
    <location>
        <position position="160"/>
    </location>
    <ligand>
        <name>Mn(2+)</name>
        <dbReference type="ChEBI" id="CHEBI:29035"/>
        <label>1</label>
    </ligand>
</feature>
<keyword evidence="1 2" id="KW-0479">Metal-binding</keyword>
<dbReference type="InterPro" id="IPR051610">
    <property type="entry name" value="GPI/OXD"/>
</dbReference>
<dbReference type="eggNOG" id="COG2140">
    <property type="taxonomic scope" value="Bacteria"/>
</dbReference>
<feature type="binding site" evidence="2">
    <location>
        <position position="158"/>
    </location>
    <ligand>
        <name>Mn(2+)</name>
        <dbReference type="ChEBI" id="CHEBI:29035"/>
        <label>1</label>
    </ligand>
</feature>
<reference evidence="5" key="2">
    <citation type="submission" date="2007-04" db="EMBL/GenBank/DDBJ databases">
        <title>Complete genome sequence of the nitrogen-fixing bacterium Azorhizobium caulinodans ORS571.</title>
        <authorList>
            <person name="Lee K.B."/>
            <person name="Backer P.D."/>
            <person name="Aono T."/>
            <person name="Liu C.T."/>
            <person name="Suzuki S."/>
            <person name="Suzuki T."/>
            <person name="Kaneko T."/>
            <person name="Yamada M."/>
            <person name="Tabata S."/>
            <person name="Kupfer D.M."/>
            <person name="Najar F.Z."/>
            <person name="Wiley G.B."/>
            <person name="Roe B."/>
            <person name="Binnewies T."/>
            <person name="Ussery D."/>
            <person name="Vereecke D."/>
            <person name="Gevers D."/>
            <person name="Holsters M."/>
            <person name="Oyaizu H."/>
        </authorList>
    </citation>
    <scope>NUCLEOTIDE SEQUENCE [LARGE SCALE GENOMIC DNA]</scope>
    <source>
        <strain evidence="5">ATCC 43989 / DSM 5975 / JCM 20966 / LMG 6465 / NBRC 14845 / NCIMB 13405 / ORS 571</strain>
    </source>
</reference>
<sequence length="443" mass="49301">MAIWASIWEARCTPVIVRLLRAILAQMGHRRIRPFAAASLRHNTAGHDRPCTGRRPPHQSIGKEFPMTILKQPIVGTMGADIVGPRNPQVEAQNPDILIPPLTDHGGIPNLKFPFAMAHNRLEDGGWAREVTQRELGTLKELAMVNMRLPPGVVRELHWHKEAEWAYVLNGRVRFYLVDDQRQTLVEDLGPGDLWLAPAGFPHAIQGLEEGTEFVLVFNDGNFSENQTLLVTELFAHTPRDVLAKNFGVPVEAFDGIPGHEKYIFRQPVPPPLEDVRKSLGAATFTDRYVFRASQIAATPFPGGATKVVDSKSFAVTNLAALFIDLEPGGMREIHWHPDADEIQYYISGKTRMTVFDAVANARTFDFVPGDVGYVPKTLAHYIENIGDEPVRVLNVFHTGEYKDVSLNNWLALTPRHLVEGHLDVGDPLLSSLRATRQAVVKG</sequence>
<dbReference type="AlphaFoldDB" id="A8I194"/>
<dbReference type="SMART" id="SM00835">
    <property type="entry name" value="Cupin_1"/>
    <property type="match status" value="2"/>
</dbReference>
<dbReference type="InterPro" id="IPR014710">
    <property type="entry name" value="RmlC-like_jellyroll"/>
</dbReference>
<proteinExistence type="predicted"/>
<evidence type="ECO:0000256" key="2">
    <source>
        <dbReference type="PIRSR" id="PIRSR617774-2"/>
    </source>
</evidence>
<feature type="binding site" evidence="2">
    <location>
        <position position="335"/>
    </location>
    <ligand>
        <name>Mn(2+)</name>
        <dbReference type="ChEBI" id="CHEBI:29035"/>
        <label>2</label>
    </ligand>
</feature>
<dbReference type="Proteomes" id="UP000000270">
    <property type="component" value="Chromosome"/>
</dbReference>
<organism evidence="4 5">
    <name type="scientific">Azorhizobium caulinodans (strain ATCC 43989 / DSM 5975 / JCM 20966 / LMG 6465 / NBRC 14845 / NCIMB 13405 / ORS 571)</name>
    <dbReference type="NCBI Taxonomy" id="438753"/>
    <lineage>
        <taxon>Bacteria</taxon>
        <taxon>Pseudomonadati</taxon>
        <taxon>Pseudomonadota</taxon>
        <taxon>Alphaproteobacteria</taxon>
        <taxon>Hyphomicrobiales</taxon>
        <taxon>Xanthobacteraceae</taxon>
        <taxon>Azorhizobium</taxon>
    </lineage>
</organism>
<dbReference type="HOGENOM" id="CLU_030515_2_0_5"/>
<keyword evidence="2" id="KW-0464">Manganese</keyword>
<evidence type="ECO:0000256" key="1">
    <source>
        <dbReference type="ARBA" id="ARBA00022723"/>
    </source>
</evidence>
<feature type="binding site" evidence="2">
    <location>
        <position position="337"/>
    </location>
    <ligand>
        <name>Mn(2+)</name>
        <dbReference type="ChEBI" id="CHEBI:29035"/>
        <label>2</label>
    </ligand>
</feature>
<feature type="binding site" evidence="2">
    <location>
        <position position="381"/>
    </location>
    <ligand>
        <name>Mn(2+)</name>
        <dbReference type="ChEBI" id="CHEBI:29035"/>
        <label>2</label>
    </ligand>
</feature>
<dbReference type="PROSITE" id="PS00725">
    <property type="entry name" value="GERMIN"/>
    <property type="match status" value="1"/>
</dbReference>
<evidence type="ECO:0000313" key="4">
    <source>
        <dbReference type="EMBL" id="BAF87346.1"/>
    </source>
</evidence>
<evidence type="ECO:0000259" key="3">
    <source>
        <dbReference type="SMART" id="SM00835"/>
    </source>
</evidence>
<dbReference type="Gene3D" id="2.60.120.10">
    <property type="entry name" value="Jelly Rolls"/>
    <property type="match status" value="2"/>
</dbReference>
<reference evidence="4 5" key="3">
    <citation type="journal article" date="2008" name="BMC Genomics">
        <title>The genome of the versatile nitrogen fixer Azorhizobium caulinodans ORS571.</title>
        <authorList>
            <person name="Lee KB."/>
            <person name="Backer P.D."/>
            <person name="Aono T."/>
            <person name="Liu CT."/>
            <person name="Suzuki S."/>
            <person name="Suzuki T."/>
            <person name="Kaneko T."/>
            <person name="Yamada M."/>
            <person name="Tabata S."/>
            <person name="Kupfer D.M."/>
            <person name="Najar F.Z."/>
            <person name="Wiley G.B."/>
            <person name="Roe B."/>
            <person name="Binnewies T.T."/>
            <person name="Ussery D.W."/>
            <person name="D'Haeze W."/>
            <person name="Herder J.D."/>
            <person name="Gevers D."/>
            <person name="Vereecke D."/>
            <person name="Holsters M."/>
            <person name="Oyaizu H."/>
        </authorList>
    </citation>
    <scope>NUCLEOTIDE SEQUENCE [LARGE SCALE GENOMIC DNA]</scope>
    <source>
        <strain evidence="5">ATCC 43989 / DSM 5975 / JCM 20966 / LMG 6465 / NBRC 14845 / NCIMB 13405 / ORS 571</strain>
    </source>
</reference>
<accession>A8I194</accession>
<dbReference type="NCBIfam" id="TIGR03404">
    <property type="entry name" value="bicupin_oxalic"/>
    <property type="match status" value="1"/>
</dbReference>
<reference evidence="4 5" key="1">
    <citation type="journal article" date="2007" name="Appl. Environ. Microbiol.">
        <title>Rhizobial factors required for stem nodule maturation and maintenance in Sesbania rostrata-Azorhizobium caulinodans ORS571 symbiosis.</title>
        <authorList>
            <person name="Suzuki S."/>
            <person name="Aono T."/>
            <person name="Lee KB."/>
            <person name="Suzuki T."/>
            <person name="Liu CT."/>
            <person name="Miwa H."/>
            <person name="Wakao S."/>
            <person name="Iki T."/>
            <person name="Oyaizu H."/>
        </authorList>
    </citation>
    <scope>NUCLEOTIDE SEQUENCE [LARGE SCALE GENOMIC DNA]</scope>
    <source>
        <strain evidence="5">ATCC 43989 / DSM 5975 / JCM 20966 / LMG 6465 / NBRC 14845 / NCIMB 13405 / ORS 571</strain>
    </source>
</reference>
<dbReference type="InterPro" id="IPR006045">
    <property type="entry name" value="Cupin_1"/>
</dbReference>
<dbReference type="Pfam" id="PF00190">
    <property type="entry name" value="Cupin_1"/>
    <property type="match status" value="2"/>
</dbReference>
<dbReference type="GO" id="GO:0030145">
    <property type="term" value="F:manganese ion binding"/>
    <property type="evidence" value="ECO:0007669"/>
    <property type="project" value="InterPro"/>
</dbReference>
<protein>
    <submittedName>
        <fullName evidence="4">Oxalate decarboxylase</fullName>
    </submittedName>
</protein>
<dbReference type="CDD" id="cd20304">
    <property type="entry name" value="cupin_OxDC_N"/>
    <property type="match status" value="1"/>
</dbReference>
<dbReference type="InterPro" id="IPR019780">
    <property type="entry name" value="Germin_Mn-BS"/>
</dbReference>
<dbReference type="STRING" id="438753.AZC_1348"/>
<dbReference type="InterPro" id="IPR011051">
    <property type="entry name" value="RmlC_Cupin_sf"/>
</dbReference>
<dbReference type="PANTHER" id="PTHR35848">
    <property type="entry name" value="OXALATE-BINDING PROTEIN"/>
    <property type="match status" value="1"/>
</dbReference>
<feature type="binding site" evidence="2">
    <location>
        <position position="164"/>
    </location>
    <ligand>
        <name>Mn(2+)</name>
        <dbReference type="ChEBI" id="CHEBI:29035"/>
        <label>1</label>
    </ligand>
</feature>
<reference evidence="4 5" key="6">
    <citation type="journal article" date="2011" name="Appl. Environ. Microbiol.">
        <title>Involvement of the azorhizobial chromosome partition gene (parA) in the onset of bacteroid differentiation during Sesbania rostrata stem nodule development.</title>
        <authorList>
            <person name="Liu CT."/>
            <person name="Lee KB."/>
            <person name="Wang YS."/>
            <person name="Peng MH."/>
            <person name="Lee KT."/>
            <person name="Suzuki S."/>
            <person name="Suzuki T."/>
            <person name="Oyaizu H."/>
        </authorList>
    </citation>
    <scope>NUCLEOTIDE SEQUENCE [LARGE SCALE GENOMIC DNA]</scope>
    <source>
        <strain evidence="5">ATCC 43989 / DSM 5975 / JCM 20966 / LMG 6465 / NBRC 14845 / NCIMB 13405 / ORS 571</strain>
    </source>
</reference>
<feature type="domain" description="Cupin type-1" evidence="3">
    <location>
        <begin position="116"/>
        <end position="255"/>
    </location>
</feature>
<gene>
    <name evidence="4" type="ordered locus">AZC_1348</name>
</gene>
<dbReference type="EMBL" id="AP009384">
    <property type="protein sequence ID" value="BAF87346.1"/>
    <property type="molecule type" value="Genomic_DNA"/>
</dbReference>
<reference evidence="4 5" key="5">
    <citation type="journal article" date="2010" name="Appl. Environ. Microbiol.">
        <title>phrR-like gene praR of Azorhizobium caulinodans ORS571 is essential for symbiosis with Sesbania rostrata and is involved in expression of reb genes.</title>
        <authorList>
            <person name="Akiba N."/>
            <person name="Aono T."/>
            <person name="Toyazaki H."/>
            <person name="Sato S."/>
            <person name="Oyaizu H."/>
        </authorList>
    </citation>
    <scope>NUCLEOTIDE SEQUENCE [LARGE SCALE GENOMIC DNA]</scope>
    <source>
        <strain evidence="5">ATCC 43989 / DSM 5975 / JCM 20966 / LMG 6465 / NBRC 14845 / NCIMB 13405 / ORS 571</strain>
    </source>
</reference>
<keyword evidence="5" id="KW-1185">Reference proteome</keyword>
<reference evidence="4 5" key="4">
    <citation type="journal article" date="2009" name="Appl. Environ. Microbiol.">
        <title>Comparative genome-wide transcriptional profiling of Azorhizobium caulinodans ORS571 grown under free-living and symbiotic conditions.</title>
        <authorList>
            <person name="Tsukada S."/>
            <person name="Aono T."/>
            <person name="Akiba N."/>
            <person name="Lee KB."/>
            <person name="Liu CT."/>
            <person name="Toyazaki H."/>
            <person name="Oyaizu H."/>
        </authorList>
    </citation>
    <scope>NUCLEOTIDE SEQUENCE [LARGE SCALE GENOMIC DNA]</scope>
    <source>
        <strain evidence="5">ATCC 43989 / DSM 5975 / JCM 20966 / LMG 6465 / NBRC 14845 / NCIMB 13405 / ORS 571</strain>
    </source>
</reference>
<dbReference type="InterPro" id="IPR017774">
    <property type="entry name" value="Bicupin_oxalate_deCO2ase/Oxase"/>
</dbReference>
<comment type="cofactor">
    <cofactor evidence="2">
        <name>Mn(2+)</name>
        <dbReference type="ChEBI" id="CHEBI:29035"/>
    </cofactor>
    <text evidence="2">Binds 2 manganese ions per subunit.</text>
</comment>